<dbReference type="PROSITE" id="PS00368">
    <property type="entry name" value="RIBORED_SMALL"/>
    <property type="match status" value="1"/>
</dbReference>
<dbReference type="PIRSF" id="PIRSF000355">
    <property type="entry name" value="NrdB"/>
    <property type="match status" value="1"/>
</dbReference>
<dbReference type="InterPro" id="IPR033909">
    <property type="entry name" value="RNR_small"/>
</dbReference>
<protein>
    <submittedName>
        <fullName evidence="2">Uncharacterized protein</fullName>
    </submittedName>
</protein>
<name>A0A6C0CUF0_9ZZZZ</name>
<dbReference type="Pfam" id="PF00268">
    <property type="entry name" value="Ribonuc_red_sm"/>
    <property type="match status" value="1"/>
</dbReference>
<reference evidence="2" key="1">
    <citation type="journal article" date="2020" name="Nature">
        <title>Giant virus diversity and host interactions through global metagenomics.</title>
        <authorList>
            <person name="Schulz F."/>
            <person name="Roux S."/>
            <person name="Paez-Espino D."/>
            <person name="Jungbluth S."/>
            <person name="Walsh D.A."/>
            <person name="Denef V.J."/>
            <person name="McMahon K.D."/>
            <person name="Konstantinidis K.T."/>
            <person name="Eloe-Fadrosh E.A."/>
            <person name="Kyrpides N.C."/>
            <person name="Woyke T."/>
        </authorList>
    </citation>
    <scope>NUCLEOTIDE SEQUENCE</scope>
    <source>
        <strain evidence="2">GVMAG-M-3300021964-36</strain>
    </source>
</reference>
<dbReference type="GO" id="GO:0009263">
    <property type="term" value="P:deoxyribonucleotide biosynthetic process"/>
    <property type="evidence" value="ECO:0007669"/>
    <property type="project" value="InterPro"/>
</dbReference>
<dbReference type="SUPFAM" id="SSF47240">
    <property type="entry name" value="Ferritin-like"/>
    <property type="match status" value="1"/>
</dbReference>
<comment type="similarity">
    <text evidence="1">Belongs to the ribonucleoside diphosphate reductase small chain family.</text>
</comment>
<dbReference type="InterPro" id="IPR012348">
    <property type="entry name" value="RNR-like"/>
</dbReference>
<dbReference type="InterPro" id="IPR030475">
    <property type="entry name" value="RNR_small_AS"/>
</dbReference>
<dbReference type="PANTHER" id="PTHR23409:SF18">
    <property type="entry name" value="RIBONUCLEOSIDE-DIPHOSPHATE REDUCTASE SUBUNIT M2"/>
    <property type="match status" value="1"/>
</dbReference>
<dbReference type="AlphaFoldDB" id="A0A6C0CUF0"/>
<dbReference type="CDD" id="cd01049">
    <property type="entry name" value="RNRR2"/>
    <property type="match status" value="1"/>
</dbReference>
<accession>A0A6C0CUF0</accession>
<dbReference type="InterPro" id="IPR009078">
    <property type="entry name" value="Ferritin-like_SF"/>
</dbReference>
<proteinExistence type="inferred from homology"/>
<organism evidence="2">
    <name type="scientific">viral metagenome</name>
    <dbReference type="NCBI Taxonomy" id="1070528"/>
    <lineage>
        <taxon>unclassified sequences</taxon>
        <taxon>metagenomes</taxon>
        <taxon>organismal metagenomes</taxon>
    </lineage>
</organism>
<dbReference type="EMBL" id="MN739486">
    <property type="protein sequence ID" value="QHT07782.1"/>
    <property type="molecule type" value="Genomic_DNA"/>
</dbReference>
<evidence type="ECO:0000256" key="1">
    <source>
        <dbReference type="ARBA" id="ARBA00009303"/>
    </source>
</evidence>
<dbReference type="PANTHER" id="PTHR23409">
    <property type="entry name" value="RIBONUCLEOSIDE-DIPHOSPHATE REDUCTASE SMALL CHAIN"/>
    <property type="match status" value="1"/>
</dbReference>
<sequence>MDLSEIKQREKEEEILLQETSNRYVLFPVKHNNVWEYYKKAVASFWTPEEISFSDIEDWNKLSENEKTFIKNVLAFFAGSDGIVNENLVCRFMNDVPIPEVQAFYSFQIAIETIHSETYSLLIDTYIKDDSEKEVLFDAINQIPCIQKKAQWALKWIADQDTPFAARLIAFAIVEGVFFSSAFASIYYIKEKGLLHSLTFSNELISRDESLHTEFAVLLYGMIKNKLRQEDVYTIVREAVDIEIEFTCESIPCRLLGMNSDIMTEYVKYIADRLIVQLGYEPLYQIHKCPLDFMERISITNKSNFFEVRVSEYSKANVGNKIEKINFDFNSNDSDDF</sequence>
<evidence type="ECO:0000313" key="2">
    <source>
        <dbReference type="EMBL" id="QHT07782.1"/>
    </source>
</evidence>
<dbReference type="GO" id="GO:0016491">
    <property type="term" value="F:oxidoreductase activity"/>
    <property type="evidence" value="ECO:0007669"/>
    <property type="project" value="InterPro"/>
</dbReference>
<dbReference type="InterPro" id="IPR000358">
    <property type="entry name" value="RNR_small_fam"/>
</dbReference>
<dbReference type="Gene3D" id="1.10.620.20">
    <property type="entry name" value="Ribonucleotide Reductase, subunit A"/>
    <property type="match status" value="1"/>
</dbReference>